<gene>
    <name evidence="1" type="ORF">S06H3_52026</name>
</gene>
<name>X1PF00_9ZZZZ</name>
<dbReference type="EMBL" id="BARV01033058">
    <property type="protein sequence ID" value="GAI41046.1"/>
    <property type="molecule type" value="Genomic_DNA"/>
</dbReference>
<protein>
    <submittedName>
        <fullName evidence="1">Uncharacterized protein</fullName>
    </submittedName>
</protein>
<accession>X1PF00</accession>
<sequence length="30" mass="3639">TRLQEKDVHLPSWFPETHIFTINNNVLEEM</sequence>
<comment type="caution">
    <text evidence="1">The sequence shown here is derived from an EMBL/GenBank/DDBJ whole genome shotgun (WGS) entry which is preliminary data.</text>
</comment>
<evidence type="ECO:0000313" key="1">
    <source>
        <dbReference type="EMBL" id="GAI41046.1"/>
    </source>
</evidence>
<dbReference type="AlphaFoldDB" id="X1PF00"/>
<reference evidence="1" key="1">
    <citation type="journal article" date="2014" name="Front. Microbiol.">
        <title>High frequency of phylogenetically diverse reductive dehalogenase-homologous genes in deep subseafloor sedimentary metagenomes.</title>
        <authorList>
            <person name="Kawai M."/>
            <person name="Futagami T."/>
            <person name="Toyoda A."/>
            <person name="Takaki Y."/>
            <person name="Nishi S."/>
            <person name="Hori S."/>
            <person name="Arai W."/>
            <person name="Tsubouchi T."/>
            <person name="Morono Y."/>
            <person name="Uchiyama I."/>
            <person name="Ito T."/>
            <person name="Fujiyama A."/>
            <person name="Inagaki F."/>
            <person name="Takami H."/>
        </authorList>
    </citation>
    <scope>NUCLEOTIDE SEQUENCE</scope>
    <source>
        <strain evidence="1">Expedition CK06-06</strain>
    </source>
</reference>
<organism evidence="1">
    <name type="scientific">marine sediment metagenome</name>
    <dbReference type="NCBI Taxonomy" id="412755"/>
    <lineage>
        <taxon>unclassified sequences</taxon>
        <taxon>metagenomes</taxon>
        <taxon>ecological metagenomes</taxon>
    </lineage>
</organism>
<proteinExistence type="predicted"/>
<feature type="non-terminal residue" evidence="1">
    <location>
        <position position="1"/>
    </location>
</feature>